<dbReference type="OrthoDB" id="221622at2"/>
<dbReference type="AlphaFoldDB" id="A0A5C6E061"/>
<dbReference type="InterPro" id="IPR027417">
    <property type="entry name" value="P-loop_NTPase"/>
</dbReference>
<evidence type="ECO:0000313" key="1">
    <source>
        <dbReference type="EMBL" id="TWU43073.1"/>
    </source>
</evidence>
<protein>
    <recommendedName>
        <fullName evidence="3">Dynamin family protein</fullName>
    </recommendedName>
</protein>
<dbReference type="RefSeq" id="WP_146599562.1">
    <property type="nucleotide sequence ID" value="NZ_SJPY01000003.1"/>
</dbReference>
<accession>A0A5C6E061</accession>
<dbReference type="SUPFAM" id="SSF52540">
    <property type="entry name" value="P-loop containing nucleoside triphosphate hydrolases"/>
    <property type="match status" value="1"/>
</dbReference>
<evidence type="ECO:0008006" key="3">
    <source>
        <dbReference type="Google" id="ProtNLM"/>
    </source>
</evidence>
<evidence type="ECO:0000313" key="2">
    <source>
        <dbReference type="Proteomes" id="UP000315471"/>
    </source>
</evidence>
<dbReference type="Gene3D" id="3.40.50.300">
    <property type="entry name" value="P-loop containing nucleotide triphosphate hydrolases"/>
    <property type="match status" value="1"/>
</dbReference>
<dbReference type="Proteomes" id="UP000315471">
    <property type="component" value="Unassembled WGS sequence"/>
</dbReference>
<proteinExistence type="predicted"/>
<comment type="caution">
    <text evidence="1">The sequence shown here is derived from an EMBL/GenBank/DDBJ whole genome shotgun (WGS) entry which is preliminary data.</text>
</comment>
<reference evidence="1 2" key="1">
    <citation type="submission" date="2019-02" db="EMBL/GenBank/DDBJ databases">
        <title>Deep-cultivation of Planctomycetes and their phenomic and genomic characterization uncovers novel biology.</title>
        <authorList>
            <person name="Wiegand S."/>
            <person name="Jogler M."/>
            <person name="Boedeker C."/>
            <person name="Pinto D."/>
            <person name="Vollmers J."/>
            <person name="Rivas-Marin E."/>
            <person name="Kohn T."/>
            <person name="Peeters S.H."/>
            <person name="Heuer A."/>
            <person name="Rast P."/>
            <person name="Oberbeckmann S."/>
            <person name="Bunk B."/>
            <person name="Jeske O."/>
            <person name="Meyerdierks A."/>
            <person name="Storesund J.E."/>
            <person name="Kallscheuer N."/>
            <person name="Luecker S."/>
            <person name="Lage O.M."/>
            <person name="Pohl T."/>
            <person name="Merkel B.J."/>
            <person name="Hornburger P."/>
            <person name="Mueller R.-W."/>
            <person name="Bruemmer F."/>
            <person name="Labrenz M."/>
            <person name="Spormann A.M."/>
            <person name="Op Den Camp H."/>
            <person name="Overmann J."/>
            <person name="Amann R."/>
            <person name="Jetten M.S.M."/>
            <person name="Mascher T."/>
            <person name="Medema M.H."/>
            <person name="Devos D.P."/>
            <person name="Kaster A.-K."/>
            <person name="Ovreas L."/>
            <person name="Rohde M."/>
            <person name="Galperin M.Y."/>
            <person name="Jogler C."/>
        </authorList>
    </citation>
    <scope>NUCLEOTIDE SEQUENCE [LARGE SCALE GENOMIC DNA]</scope>
    <source>
        <strain evidence="1 2">Q31b</strain>
    </source>
</reference>
<name>A0A5C6E061_9BACT</name>
<gene>
    <name evidence="1" type="ORF">Q31b_21100</name>
</gene>
<keyword evidence="2" id="KW-1185">Reference proteome</keyword>
<organism evidence="1 2">
    <name type="scientific">Novipirellula aureliae</name>
    <dbReference type="NCBI Taxonomy" id="2527966"/>
    <lineage>
        <taxon>Bacteria</taxon>
        <taxon>Pseudomonadati</taxon>
        <taxon>Planctomycetota</taxon>
        <taxon>Planctomycetia</taxon>
        <taxon>Pirellulales</taxon>
        <taxon>Pirellulaceae</taxon>
        <taxon>Novipirellula</taxon>
    </lineage>
</organism>
<sequence>MFGKRRKKDEQPIDWMGLLSLLEDDDRRAVVERLYPAESRESFLAAVRRINAKLVDEILSSGRQVHSAGQLVNWPVVAIAGMLNSGKTSLVATYLSELGRARTLRGPSNAEGTHRFVLWLPSQWQSDAELWSLLLTRIGDALGQAPEMLAEDPVEAHSQYNNQGGSEAELAIPLVATDPGLDAAEIGLLDCPDIVSDEAFGLGSPEIRRKLLARAATLCSAFLIVTSAESSRDATLGDLLRIASDLMPGVPRMLAVNKVRPRQTPDHIHETFEPLVKANGIETIYAAYDFDVPASRPFIPSTGDGKVIASVDLEDDLLPTFFSVSENPDDNPPAAIGEDRLLRALPSRLDRTELFEKFRVALQVSLRSAIWDKGLVGISRDAHRSIEATERAQRCLLEAALEFFANRDVAGDVVELRLHQSERIIRQLSESFALTAPWYARWGVRMNTWVRRVGGGAGDLLRQLTPSALAERTAMEVKDKFRRGDYGGLMTPKSLNHSLERSGGVRALSHWFQDESDPDIGQWTECSEAAISRFERDDFTSLDPRRLDEAVRQMWAEVPMHKKLSTGLTPLATMLAAFGGVLMVPLDFGASFLAYASIPELFAALGLTTLSTLWAGGANTRNVGQQAAKQQLVDFHAVLCDAFGVNRPEKPTTIRVGASKVALPLSSISPRDAVGPTISLYRVRDEFQQELQKRLPRTTP</sequence>
<dbReference type="EMBL" id="SJPY01000003">
    <property type="protein sequence ID" value="TWU43073.1"/>
    <property type="molecule type" value="Genomic_DNA"/>
</dbReference>